<dbReference type="RefSeq" id="WP_075902996.1">
    <property type="nucleotide sequence ID" value="NZ_MKZS01000001.1"/>
</dbReference>
<reference evidence="2 3" key="1">
    <citation type="submission" date="2016-10" db="EMBL/GenBank/DDBJ databases">
        <title>Comparative genomics uncovers the prolific and rare metabolic potential of the cyanobacterial genus Moorea.</title>
        <authorList>
            <person name="Leao T."/>
            <person name="Castelao G."/>
            <person name="Korobeynikov A."/>
            <person name="Monroe E.A."/>
            <person name="Podell S."/>
            <person name="Glukhov E."/>
            <person name="Allen E."/>
            <person name="Gerwick W.H."/>
            <person name="Gerwick L."/>
        </authorList>
    </citation>
    <scope>NUCLEOTIDE SEQUENCE [LARGE SCALE GENOMIC DNA]</scope>
    <source>
        <strain evidence="2 3">PNG5-198</strain>
    </source>
</reference>
<evidence type="ECO:0000259" key="1">
    <source>
        <dbReference type="Pfam" id="PF18480"/>
    </source>
</evidence>
<protein>
    <recommendedName>
        <fullName evidence="1">DUF5615 domain-containing protein</fullName>
    </recommendedName>
</protein>
<dbReference type="AlphaFoldDB" id="A0A1U7N6X1"/>
<feature type="domain" description="DUF5615" evidence="1">
    <location>
        <begin position="3"/>
        <end position="58"/>
    </location>
</feature>
<keyword evidence="3" id="KW-1185">Reference proteome</keyword>
<evidence type="ECO:0000313" key="2">
    <source>
        <dbReference type="EMBL" id="OLT61675.1"/>
    </source>
</evidence>
<evidence type="ECO:0000313" key="3">
    <source>
        <dbReference type="Proteomes" id="UP000186657"/>
    </source>
</evidence>
<dbReference type="InterPro" id="IPR041049">
    <property type="entry name" value="DUF5615"/>
</dbReference>
<comment type="caution">
    <text evidence="2">The sequence shown here is derived from an EMBL/GenBank/DDBJ whole genome shotgun (WGS) entry which is preliminary data.</text>
</comment>
<proteinExistence type="predicted"/>
<dbReference type="Proteomes" id="UP000186657">
    <property type="component" value="Unassembled WGS sequence"/>
</dbReference>
<organism evidence="2 3">
    <name type="scientific">Moorena bouillonii PNG</name>
    <dbReference type="NCBI Taxonomy" id="568701"/>
    <lineage>
        <taxon>Bacteria</taxon>
        <taxon>Bacillati</taxon>
        <taxon>Cyanobacteriota</taxon>
        <taxon>Cyanophyceae</taxon>
        <taxon>Coleofasciculales</taxon>
        <taxon>Coleofasciculaceae</taxon>
        <taxon>Moorena</taxon>
    </lineage>
</organism>
<accession>A0A1U7N6X1</accession>
<name>A0A1U7N6X1_9CYAN</name>
<dbReference type="EMBL" id="MKZS01000001">
    <property type="protein sequence ID" value="OLT61675.1"/>
    <property type="molecule type" value="Genomic_DNA"/>
</dbReference>
<gene>
    <name evidence="2" type="ORF">BJP37_24275</name>
</gene>
<dbReference type="Pfam" id="PF18480">
    <property type="entry name" value="DUF5615"/>
    <property type="match status" value="1"/>
</dbReference>
<sequence length="117" mass="13097">MARFLADENFNNQIVRGLLRQSPDIDIVRVQDVDLSGADDPTVLAWAAQEGRMVLTHDVATMITFAYERIQAGLSMPGLFEVSRRVPIGLAIEEIILIAECSLEGEWEGQVRFLPLR</sequence>